<feature type="transmembrane region" description="Helical" evidence="2">
    <location>
        <begin position="173"/>
        <end position="198"/>
    </location>
</feature>
<proteinExistence type="predicted"/>
<feature type="compositionally biased region" description="Basic and acidic residues" evidence="1">
    <location>
        <begin position="39"/>
        <end position="51"/>
    </location>
</feature>
<dbReference type="AlphaFoldDB" id="A0AAW2BD78"/>
<evidence type="ECO:0000256" key="2">
    <source>
        <dbReference type="SAM" id="Phobius"/>
    </source>
</evidence>
<feature type="region of interest" description="Disordered" evidence="1">
    <location>
        <begin position="33"/>
        <end position="74"/>
    </location>
</feature>
<evidence type="ECO:0000313" key="3">
    <source>
        <dbReference type="EMBL" id="KAK9983916.1"/>
    </source>
</evidence>
<feature type="transmembrane region" description="Helical" evidence="2">
    <location>
        <begin position="269"/>
        <end position="290"/>
    </location>
</feature>
<protein>
    <submittedName>
        <fullName evidence="3">Uncharacterized protein</fullName>
    </submittedName>
</protein>
<keyword evidence="2" id="KW-1133">Transmembrane helix</keyword>
<evidence type="ECO:0000313" key="4">
    <source>
        <dbReference type="Proteomes" id="UP001459277"/>
    </source>
</evidence>
<keyword evidence="2" id="KW-0472">Membrane</keyword>
<feature type="region of interest" description="Disordered" evidence="1">
    <location>
        <begin position="118"/>
        <end position="151"/>
    </location>
</feature>
<accession>A0AAW2BD78</accession>
<sequence length="291" mass="31656">MTDMASNLREARRRKIMERGSDRLALITGRIQSLPSSSSHEEIEITTDSDKPSSQPLISHTAAVSPHGEDEGSGSFVVTHDPITNACQTDADIGESNLAPPLHKCEISVEALGARDSEFSGKAQPPLVSSIDQNSSASTLNSEQHLEQQRPQHRFFTPNQISSAIASSERTRFLCSVTVALLVVLSYLGFPLLGSYIIKSMLSFRPLYLLLLTNVTIVLARLLVEKQTGFERAARDENETPSLNGYGWAEQVGNTLETGLVMQKALDAIFMDCSVYAIIVICGLSLASLFS</sequence>
<reference evidence="3 4" key="1">
    <citation type="submission" date="2024-01" db="EMBL/GenBank/DDBJ databases">
        <title>A telomere-to-telomere, gap-free genome of sweet tea (Lithocarpus litseifolius).</title>
        <authorList>
            <person name="Zhou J."/>
        </authorList>
    </citation>
    <scope>NUCLEOTIDE SEQUENCE [LARGE SCALE GENOMIC DNA]</scope>
    <source>
        <strain evidence="3">Zhou-2022a</strain>
        <tissue evidence="3">Leaf</tissue>
    </source>
</reference>
<dbReference type="PANTHER" id="PTHR35469">
    <property type="entry name" value="TRANSMEMBRANE PROTEIN"/>
    <property type="match status" value="1"/>
</dbReference>
<comment type="caution">
    <text evidence="3">The sequence shown here is derived from an EMBL/GenBank/DDBJ whole genome shotgun (WGS) entry which is preliminary data.</text>
</comment>
<evidence type="ECO:0000256" key="1">
    <source>
        <dbReference type="SAM" id="MobiDB-lite"/>
    </source>
</evidence>
<name>A0AAW2BD78_9ROSI</name>
<feature type="compositionally biased region" description="Polar residues" evidence="1">
    <location>
        <begin position="130"/>
        <end position="143"/>
    </location>
</feature>
<organism evidence="3 4">
    <name type="scientific">Lithocarpus litseifolius</name>
    <dbReference type="NCBI Taxonomy" id="425828"/>
    <lineage>
        <taxon>Eukaryota</taxon>
        <taxon>Viridiplantae</taxon>
        <taxon>Streptophyta</taxon>
        <taxon>Embryophyta</taxon>
        <taxon>Tracheophyta</taxon>
        <taxon>Spermatophyta</taxon>
        <taxon>Magnoliopsida</taxon>
        <taxon>eudicotyledons</taxon>
        <taxon>Gunneridae</taxon>
        <taxon>Pentapetalae</taxon>
        <taxon>rosids</taxon>
        <taxon>fabids</taxon>
        <taxon>Fagales</taxon>
        <taxon>Fagaceae</taxon>
        <taxon>Lithocarpus</taxon>
    </lineage>
</organism>
<dbReference type="PANTHER" id="PTHR35469:SF4">
    <property type="entry name" value="TRANSMEMBRANE PROTEIN"/>
    <property type="match status" value="1"/>
</dbReference>
<gene>
    <name evidence="3" type="ORF">SO802_033441</name>
</gene>
<feature type="transmembrane region" description="Helical" evidence="2">
    <location>
        <begin position="204"/>
        <end position="224"/>
    </location>
</feature>
<dbReference type="Proteomes" id="UP001459277">
    <property type="component" value="Unassembled WGS sequence"/>
</dbReference>
<dbReference type="EMBL" id="JAZDWU010000012">
    <property type="protein sequence ID" value="KAK9983916.1"/>
    <property type="molecule type" value="Genomic_DNA"/>
</dbReference>
<keyword evidence="2" id="KW-0812">Transmembrane</keyword>
<keyword evidence="4" id="KW-1185">Reference proteome</keyword>